<gene>
    <name evidence="14" type="primary">folP</name>
    <name evidence="14" type="ORF">Pla52n_17680</name>
</gene>
<comment type="catalytic activity">
    <reaction evidence="1">
        <text>(7,8-dihydropterin-6-yl)methyl diphosphate + 4-aminobenzoate = 7,8-dihydropteroate + diphosphate</text>
        <dbReference type="Rhea" id="RHEA:19949"/>
        <dbReference type="ChEBI" id="CHEBI:17836"/>
        <dbReference type="ChEBI" id="CHEBI:17839"/>
        <dbReference type="ChEBI" id="CHEBI:33019"/>
        <dbReference type="ChEBI" id="CHEBI:72950"/>
        <dbReference type="EC" id="2.5.1.15"/>
    </reaction>
</comment>
<dbReference type="NCBIfam" id="TIGR01496">
    <property type="entry name" value="DHPS"/>
    <property type="match status" value="1"/>
</dbReference>
<comment type="function">
    <text evidence="12">Catalyzes the condensation of para-aminobenzoate (pABA) with 6-hydroxymethyl-7,8-dihydropterin diphosphate (DHPt-PP) to form 7,8-dihydropteroate (H2Pte), the immediate precursor of folate derivatives.</text>
</comment>
<evidence type="ECO:0000256" key="2">
    <source>
        <dbReference type="ARBA" id="ARBA00001946"/>
    </source>
</evidence>
<feature type="domain" description="Pterin-binding" evidence="13">
    <location>
        <begin position="18"/>
        <end position="271"/>
    </location>
</feature>
<dbReference type="GO" id="GO:0005829">
    <property type="term" value="C:cytosol"/>
    <property type="evidence" value="ECO:0007669"/>
    <property type="project" value="TreeGrafter"/>
</dbReference>
<keyword evidence="10 12" id="KW-0289">Folate biosynthesis</keyword>
<dbReference type="EMBL" id="SJPN01000002">
    <property type="protein sequence ID" value="TWU06049.1"/>
    <property type="molecule type" value="Genomic_DNA"/>
</dbReference>
<evidence type="ECO:0000256" key="7">
    <source>
        <dbReference type="ARBA" id="ARBA00022679"/>
    </source>
</evidence>
<comment type="similarity">
    <text evidence="4 12">Belongs to the DHPS family.</text>
</comment>
<dbReference type="PANTHER" id="PTHR20941">
    <property type="entry name" value="FOLATE SYNTHESIS PROTEINS"/>
    <property type="match status" value="1"/>
</dbReference>
<dbReference type="CDD" id="cd00739">
    <property type="entry name" value="DHPS"/>
    <property type="match status" value="1"/>
</dbReference>
<dbReference type="GO" id="GO:0046654">
    <property type="term" value="P:tetrahydrofolate biosynthetic process"/>
    <property type="evidence" value="ECO:0007669"/>
    <property type="project" value="UniProtKB-UniPathway"/>
</dbReference>
<evidence type="ECO:0000313" key="14">
    <source>
        <dbReference type="EMBL" id="TWU06049.1"/>
    </source>
</evidence>
<protein>
    <recommendedName>
        <fullName evidence="6 12">Dihydropteroate synthase</fullName>
        <shortName evidence="12">DHPS</shortName>
        <ecNumber evidence="5 12">2.5.1.15</ecNumber>
    </recommendedName>
    <alternativeName>
        <fullName evidence="11 12">Dihydropteroate pyrophosphorylase</fullName>
    </alternativeName>
</protein>
<dbReference type="EC" id="2.5.1.15" evidence="5 12"/>
<dbReference type="PANTHER" id="PTHR20941:SF1">
    <property type="entry name" value="FOLIC ACID SYNTHESIS PROTEIN FOL1"/>
    <property type="match status" value="1"/>
</dbReference>
<dbReference type="InterPro" id="IPR011005">
    <property type="entry name" value="Dihydropteroate_synth-like_sf"/>
</dbReference>
<dbReference type="Proteomes" id="UP000320176">
    <property type="component" value="Unassembled WGS sequence"/>
</dbReference>
<dbReference type="InterPro" id="IPR006390">
    <property type="entry name" value="DHP_synth_dom"/>
</dbReference>
<organism evidence="14 15">
    <name type="scientific">Stieleria varia</name>
    <dbReference type="NCBI Taxonomy" id="2528005"/>
    <lineage>
        <taxon>Bacteria</taxon>
        <taxon>Pseudomonadati</taxon>
        <taxon>Planctomycetota</taxon>
        <taxon>Planctomycetia</taxon>
        <taxon>Pirellulales</taxon>
        <taxon>Pirellulaceae</taxon>
        <taxon>Stieleria</taxon>
    </lineage>
</organism>
<evidence type="ECO:0000256" key="1">
    <source>
        <dbReference type="ARBA" id="ARBA00000012"/>
    </source>
</evidence>
<sequence length="284" mass="30558">MSKVWDLGRRQLTLAGRPVVMGILNVTPDSFSDGGKHFSIDDAVSAALQMQSDGAGIIDIGGESTRPYSEPVAAEDEMQRVVPVIKRLAGKLAIPISIDTSKASVADAAIDAGAEIINDVTGLEGDPKMPDVARQREVGVCVMHMRGTPQTMQDDPRYENVVDEILHYLRQRYQYCLDAGIEPQRICLDPGIGFGKTHEHNLELLRSTNRFCELSSPILIGHSRKGFIGKVLGDKEADRKAGTLGVSLAVAAAGADIIRVHDVRETVDALMLFEAAGGLKGMAI</sequence>
<keyword evidence="8 12" id="KW-0479">Metal-binding</keyword>
<accession>A0A5C6B405</accession>
<comment type="caution">
    <text evidence="14">The sequence shown here is derived from an EMBL/GenBank/DDBJ whole genome shotgun (WGS) entry which is preliminary data.</text>
</comment>
<dbReference type="InterPro" id="IPR045031">
    <property type="entry name" value="DHP_synth-like"/>
</dbReference>
<dbReference type="GO" id="GO:0046872">
    <property type="term" value="F:metal ion binding"/>
    <property type="evidence" value="ECO:0007669"/>
    <property type="project" value="UniProtKB-KW"/>
</dbReference>
<evidence type="ECO:0000256" key="11">
    <source>
        <dbReference type="ARBA" id="ARBA00030193"/>
    </source>
</evidence>
<proteinExistence type="inferred from homology"/>
<dbReference type="PROSITE" id="PS00792">
    <property type="entry name" value="DHPS_1"/>
    <property type="match status" value="1"/>
</dbReference>
<evidence type="ECO:0000256" key="12">
    <source>
        <dbReference type="RuleBase" id="RU361205"/>
    </source>
</evidence>
<dbReference type="GO" id="GO:0046656">
    <property type="term" value="P:folic acid biosynthetic process"/>
    <property type="evidence" value="ECO:0007669"/>
    <property type="project" value="UniProtKB-KW"/>
</dbReference>
<comment type="pathway">
    <text evidence="3 12">Cofactor biosynthesis; tetrahydrofolate biosynthesis; 7,8-dihydrofolate from 2-amino-4-hydroxy-6-hydroxymethyl-7,8-dihydropteridine diphosphate and 4-aminobenzoate: step 1/2.</text>
</comment>
<comment type="cofactor">
    <cofactor evidence="2 12">
        <name>Mg(2+)</name>
        <dbReference type="ChEBI" id="CHEBI:18420"/>
    </cofactor>
</comment>
<keyword evidence="7 12" id="KW-0808">Transferase</keyword>
<evidence type="ECO:0000256" key="8">
    <source>
        <dbReference type="ARBA" id="ARBA00022723"/>
    </source>
</evidence>
<dbReference type="InterPro" id="IPR000489">
    <property type="entry name" value="Pterin-binding_dom"/>
</dbReference>
<dbReference type="PROSITE" id="PS00793">
    <property type="entry name" value="DHPS_2"/>
    <property type="match status" value="1"/>
</dbReference>
<dbReference type="GO" id="GO:0004156">
    <property type="term" value="F:dihydropteroate synthase activity"/>
    <property type="evidence" value="ECO:0007669"/>
    <property type="project" value="UniProtKB-EC"/>
</dbReference>
<dbReference type="AlphaFoldDB" id="A0A5C6B405"/>
<evidence type="ECO:0000256" key="3">
    <source>
        <dbReference type="ARBA" id="ARBA00004763"/>
    </source>
</evidence>
<dbReference type="Pfam" id="PF00809">
    <property type="entry name" value="Pterin_bind"/>
    <property type="match status" value="1"/>
</dbReference>
<dbReference type="UniPathway" id="UPA00077">
    <property type="reaction ID" value="UER00156"/>
</dbReference>
<evidence type="ECO:0000256" key="10">
    <source>
        <dbReference type="ARBA" id="ARBA00022909"/>
    </source>
</evidence>
<evidence type="ECO:0000259" key="13">
    <source>
        <dbReference type="PROSITE" id="PS50972"/>
    </source>
</evidence>
<evidence type="ECO:0000313" key="15">
    <source>
        <dbReference type="Proteomes" id="UP000320176"/>
    </source>
</evidence>
<keyword evidence="15" id="KW-1185">Reference proteome</keyword>
<name>A0A5C6B405_9BACT</name>
<dbReference type="PROSITE" id="PS50972">
    <property type="entry name" value="PTERIN_BINDING"/>
    <property type="match status" value="1"/>
</dbReference>
<evidence type="ECO:0000256" key="9">
    <source>
        <dbReference type="ARBA" id="ARBA00022842"/>
    </source>
</evidence>
<evidence type="ECO:0000256" key="4">
    <source>
        <dbReference type="ARBA" id="ARBA00009503"/>
    </source>
</evidence>
<dbReference type="FunFam" id="3.20.20.20:FF:000006">
    <property type="entry name" value="Dihydropteroate synthase"/>
    <property type="match status" value="1"/>
</dbReference>
<evidence type="ECO:0000256" key="6">
    <source>
        <dbReference type="ARBA" id="ARBA00016919"/>
    </source>
</evidence>
<keyword evidence="9 12" id="KW-0460">Magnesium</keyword>
<dbReference type="SUPFAM" id="SSF51717">
    <property type="entry name" value="Dihydropteroate synthetase-like"/>
    <property type="match status" value="1"/>
</dbReference>
<evidence type="ECO:0000256" key="5">
    <source>
        <dbReference type="ARBA" id="ARBA00012458"/>
    </source>
</evidence>
<reference evidence="14 15" key="1">
    <citation type="submission" date="2019-02" db="EMBL/GenBank/DDBJ databases">
        <title>Deep-cultivation of Planctomycetes and their phenomic and genomic characterization uncovers novel biology.</title>
        <authorList>
            <person name="Wiegand S."/>
            <person name="Jogler M."/>
            <person name="Boedeker C."/>
            <person name="Pinto D."/>
            <person name="Vollmers J."/>
            <person name="Rivas-Marin E."/>
            <person name="Kohn T."/>
            <person name="Peeters S.H."/>
            <person name="Heuer A."/>
            <person name="Rast P."/>
            <person name="Oberbeckmann S."/>
            <person name="Bunk B."/>
            <person name="Jeske O."/>
            <person name="Meyerdierks A."/>
            <person name="Storesund J.E."/>
            <person name="Kallscheuer N."/>
            <person name="Luecker S."/>
            <person name="Lage O.M."/>
            <person name="Pohl T."/>
            <person name="Merkel B.J."/>
            <person name="Hornburger P."/>
            <person name="Mueller R.-W."/>
            <person name="Bruemmer F."/>
            <person name="Labrenz M."/>
            <person name="Spormann A.M."/>
            <person name="Op Den Camp H."/>
            <person name="Overmann J."/>
            <person name="Amann R."/>
            <person name="Jetten M.S.M."/>
            <person name="Mascher T."/>
            <person name="Medema M.H."/>
            <person name="Devos D.P."/>
            <person name="Kaster A.-K."/>
            <person name="Ovreas L."/>
            <person name="Rohde M."/>
            <person name="Galperin M.Y."/>
            <person name="Jogler C."/>
        </authorList>
    </citation>
    <scope>NUCLEOTIDE SEQUENCE [LARGE SCALE GENOMIC DNA]</scope>
    <source>
        <strain evidence="14 15">Pla52n</strain>
    </source>
</reference>
<dbReference type="Gene3D" id="3.20.20.20">
    <property type="entry name" value="Dihydropteroate synthase-like"/>
    <property type="match status" value="1"/>
</dbReference>